<dbReference type="GeneID" id="106171853"/>
<evidence type="ECO:0000256" key="1">
    <source>
        <dbReference type="ARBA" id="ARBA00022614"/>
    </source>
</evidence>
<dbReference type="NCBIfam" id="TIGR00231">
    <property type="entry name" value="small_GTP"/>
    <property type="match status" value="1"/>
</dbReference>
<dbReference type="InterPro" id="IPR001611">
    <property type="entry name" value="Leu-rich_rpt"/>
</dbReference>
<accession>A0A1S3JBL4</accession>
<dbReference type="SMART" id="SM00364">
    <property type="entry name" value="LRR_BAC"/>
    <property type="match status" value="8"/>
</dbReference>
<dbReference type="Pfam" id="PF08477">
    <property type="entry name" value="Roc"/>
    <property type="match status" value="1"/>
</dbReference>
<name>A0A1S3JBL4_LINAN</name>
<evidence type="ECO:0000256" key="3">
    <source>
        <dbReference type="SAM" id="Phobius"/>
    </source>
</evidence>
<dbReference type="GO" id="GO:0005525">
    <property type="term" value="F:GTP binding"/>
    <property type="evidence" value="ECO:0007669"/>
    <property type="project" value="InterPro"/>
</dbReference>
<dbReference type="GO" id="GO:0009966">
    <property type="term" value="P:regulation of signal transduction"/>
    <property type="evidence" value="ECO:0007669"/>
    <property type="project" value="UniProtKB-ARBA"/>
</dbReference>
<proteinExistence type="predicted"/>
<dbReference type="STRING" id="7574.A0A1S3JBL4"/>
<dbReference type="SUPFAM" id="SSF52540">
    <property type="entry name" value="P-loop containing nucleoside triphosphate hydrolases"/>
    <property type="match status" value="1"/>
</dbReference>
<dbReference type="OrthoDB" id="40118at2759"/>
<keyword evidence="3" id="KW-0812">Transmembrane</keyword>
<dbReference type="InterPro" id="IPR055414">
    <property type="entry name" value="LRR_R13L4/SHOC2-like"/>
</dbReference>
<dbReference type="InterPro" id="IPR057263">
    <property type="entry name" value="COR-B"/>
</dbReference>
<dbReference type="InterPro" id="IPR005225">
    <property type="entry name" value="Small_GTP-bd"/>
</dbReference>
<dbReference type="PANTHER" id="PTHR48051">
    <property type="match status" value="1"/>
</dbReference>
<dbReference type="InterPro" id="IPR050216">
    <property type="entry name" value="LRR_domain-containing"/>
</dbReference>
<evidence type="ECO:0000313" key="7">
    <source>
        <dbReference type="RefSeq" id="XP_013407797.1"/>
    </source>
</evidence>
<dbReference type="AlphaFoldDB" id="A0A1S3JBL4"/>
<dbReference type="SMART" id="SM00365">
    <property type="entry name" value="LRR_SD22"/>
    <property type="match status" value="3"/>
</dbReference>
<dbReference type="InParanoid" id="A0A1S3JBL4"/>
<dbReference type="KEGG" id="lak:106171853"/>
<evidence type="ECO:0000313" key="6">
    <source>
        <dbReference type="Proteomes" id="UP000085678"/>
    </source>
</evidence>
<organism evidence="6 7">
    <name type="scientific">Lingula anatina</name>
    <name type="common">Brachiopod</name>
    <name type="synonym">Lingula unguis</name>
    <dbReference type="NCBI Taxonomy" id="7574"/>
    <lineage>
        <taxon>Eukaryota</taxon>
        <taxon>Metazoa</taxon>
        <taxon>Spiralia</taxon>
        <taxon>Lophotrochozoa</taxon>
        <taxon>Brachiopoda</taxon>
        <taxon>Linguliformea</taxon>
        <taxon>Lingulata</taxon>
        <taxon>Lingulida</taxon>
        <taxon>Linguloidea</taxon>
        <taxon>Lingulidae</taxon>
        <taxon>Lingula</taxon>
    </lineage>
</organism>
<dbReference type="Pfam" id="PF25497">
    <property type="entry name" value="COR-B"/>
    <property type="match status" value="1"/>
</dbReference>
<sequence length="1033" mass="119727">MILQHAQNAYEVLSNSGDGIVFGGALLILLLLPVLYFINLRPDNHNYKRNIRKLGNDDRNKVDWSGTELGTINNLKCLENFNSIRVLDVSRNKRTCLPKTLPPLLETLHLGWNRLSKLPVSVTKLEKLTWLHVANNPIKKIPKRIKRLTNLQQFFVWSCGIEKVPDEIGNLGNLEVLDVSHNAITHFPRGVLKLQNLKWLDINNNRLTEIPEQIASLQFLESLRIHKNMLETIPDAVGRLSNLTELNVSNNQLTAIPVFIVDNLTKLKIFDIRHNQITHLPSLQKLVQLKKFDFVKNPLQEPPLEVCELGVEAILQYQHDMKLYDRIGARYGRRQVVFVVGESEVGKTSFCESLRLCHAFVTERGDYTTVVNESFISDGNTVFNFWDFGGHEMYKVICPLLLRQNAVVILMFDLSKYDCTCTTNAYLNSIGFWILKLQSRIPGVKVMIVGSKSDLLTKEEIKSRIQHVTERVNHYQEQVYKKNIGRKLKEVETQLKSKRIWKREERQKLEMKRKSLENKLDNMLCINKKFFTISSLKYHGILEIRKELQGIANENALLLPPNWVEFADEVMKHKTKAQTEGNLKPQSLHMSVGDAYRIWEHCNGYRTTQRTWFQPLKDAFDTVSKFIKTHSKKKAFETQLDFLHKWGCILWHRQNSRLCDSVIHDTGRMIDFLKRVFDYKLFETLKEEKARGLYTCTKTRFDREMHLLKKGVLIPRLMANILADFEDNEQDFLFSLLQEFDLCYQVRFGKGTQGLYFPWYLFKQEEPEDLPHVWPSVLEDDQIQLQVEFHFLIVVPISYFEKLQGRLHCRGCSFEDSQRRDWCNGMFTRYGSSRILIRRDQGDNEGKIEVAVRGKIVDFEDLWKILCWIYTEVQDLLTEYPGETADVIYLCPACIKEGSKEPLTIPWDTVTTLPAFASFRHCIMSNTVACHGQANAPQIPAAFHYPVLSSKGCCKQLREYEKICKKKCAQKDQVKKGCIRKKNSKRGKKATVVNLKEEHHHQHNETINISGSNGVHIGDTNITNVQQSEVTTS</sequence>
<keyword evidence="6" id="KW-1185">Reference proteome</keyword>
<reference evidence="7" key="1">
    <citation type="submission" date="2025-08" db="UniProtKB">
        <authorList>
            <consortium name="RefSeq"/>
        </authorList>
    </citation>
    <scope>IDENTIFICATION</scope>
    <source>
        <tissue evidence="7">Gonads</tissue>
    </source>
</reference>
<dbReference type="Pfam" id="PF23598">
    <property type="entry name" value="LRR_14"/>
    <property type="match status" value="1"/>
</dbReference>
<dbReference type="SMART" id="SM00369">
    <property type="entry name" value="LRR_TYP"/>
    <property type="match status" value="7"/>
</dbReference>
<dbReference type="InterPro" id="IPR027417">
    <property type="entry name" value="P-loop_NTPase"/>
</dbReference>
<feature type="domain" description="C-terminal of Roc COR-B" evidence="5">
    <location>
        <begin position="784"/>
        <end position="909"/>
    </location>
</feature>
<dbReference type="InterPro" id="IPR003591">
    <property type="entry name" value="Leu-rich_rpt_typical-subtyp"/>
</dbReference>
<dbReference type="Gene3D" id="3.80.10.10">
    <property type="entry name" value="Ribonuclease Inhibitor"/>
    <property type="match status" value="2"/>
</dbReference>
<evidence type="ECO:0000259" key="4">
    <source>
        <dbReference type="Pfam" id="PF23598"/>
    </source>
</evidence>
<dbReference type="PANTHER" id="PTHR48051:SF1">
    <property type="entry name" value="RAS SUPPRESSOR PROTEIN 1"/>
    <property type="match status" value="1"/>
</dbReference>
<dbReference type="SUPFAM" id="SSF52058">
    <property type="entry name" value="L domain-like"/>
    <property type="match status" value="1"/>
</dbReference>
<evidence type="ECO:0000259" key="5">
    <source>
        <dbReference type="Pfam" id="PF25497"/>
    </source>
</evidence>
<gene>
    <name evidence="7" type="primary">LOC106171853</name>
</gene>
<evidence type="ECO:0000256" key="2">
    <source>
        <dbReference type="ARBA" id="ARBA00022737"/>
    </source>
</evidence>
<dbReference type="PROSITE" id="PS51450">
    <property type="entry name" value="LRR"/>
    <property type="match status" value="4"/>
</dbReference>
<dbReference type="Gene3D" id="3.40.50.300">
    <property type="entry name" value="P-loop containing nucleotide triphosphate hydrolases"/>
    <property type="match status" value="1"/>
</dbReference>
<dbReference type="Proteomes" id="UP000085678">
    <property type="component" value="Unplaced"/>
</dbReference>
<dbReference type="InterPro" id="IPR032675">
    <property type="entry name" value="LRR_dom_sf"/>
</dbReference>
<keyword evidence="1" id="KW-0433">Leucine-rich repeat</keyword>
<feature type="domain" description="Disease resistance R13L4/SHOC-2-like LRR" evidence="4">
    <location>
        <begin position="193"/>
        <end position="293"/>
    </location>
</feature>
<dbReference type="GO" id="GO:0005737">
    <property type="term" value="C:cytoplasm"/>
    <property type="evidence" value="ECO:0007669"/>
    <property type="project" value="TreeGrafter"/>
</dbReference>
<protein>
    <submittedName>
        <fullName evidence="7">Malignant fibrous histiocytoma-amplified sequence 1 homolog</fullName>
    </submittedName>
</protein>
<keyword evidence="3" id="KW-1133">Transmembrane helix</keyword>
<feature type="transmembrane region" description="Helical" evidence="3">
    <location>
        <begin position="20"/>
        <end position="39"/>
    </location>
</feature>
<keyword evidence="3" id="KW-0472">Membrane</keyword>
<dbReference type="RefSeq" id="XP_013407797.1">
    <property type="nucleotide sequence ID" value="XM_013552343.2"/>
</dbReference>
<keyword evidence="2" id="KW-0677">Repeat</keyword>